<evidence type="ECO:0000256" key="3">
    <source>
        <dbReference type="ARBA" id="ARBA00022737"/>
    </source>
</evidence>
<organism evidence="7 8">
    <name type="scientific">Stylophora pistillata</name>
    <name type="common">Smooth cauliflower coral</name>
    <dbReference type="NCBI Taxonomy" id="50429"/>
    <lineage>
        <taxon>Eukaryota</taxon>
        <taxon>Metazoa</taxon>
        <taxon>Cnidaria</taxon>
        <taxon>Anthozoa</taxon>
        <taxon>Hexacorallia</taxon>
        <taxon>Scleractinia</taxon>
        <taxon>Astrocoeniina</taxon>
        <taxon>Pocilloporidae</taxon>
        <taxon>Stylophora</taxon>
    </lineage>
</organism>
<evidence type="ECO:0000313" key="8">
    <source>
        <dbReference type="Proteomes" id="UP000225706"/>
    </source>
</evidence>
<dbReference type="SMART" id="SM00181">
    <property type="entry name" value="EGF"/>
    <property type="match status" value="1"/>
</dbReference>
<dbReference type="PANTHER" id="PTHR24044">
    <property type="entry name" value="NOTCH LIGAND FAMILY MEMBER"/>
    <property type="match status" value="1"/>
</dbReference>
<feature type="domain" description="EGF-like" evidence="6">
    <location>
        <begin position="95"/>
        <end position="133"/>
    </location>
</feature>
<protein>
    <submittedName>
        <fullName evidence="7">Neurogenic locus notch-like protein 4</fullName>
    </submittedName>
</protein>
<dbReference type="InterPro" id="IPR050906">
    <property type="entry name" value="Notch_signaling"/>
</dbReference>
<dbReference type="FunFam" id="2.10.25.10:FF:000066">
    <property type="entry name" value="FAT atypical cadherin 4"/>
    <property type="match status" value="1"/>
</dbReference>
<keyword evidence="2" id="KW-0732">Signal</keyword>
<dbReference type="PROSITE" id="PS01186">
    <property type="entry name" value="EGF_2"/>
    <property type="match status" value="1"/>
</dbReference>
<evidence type="ECO:0000313" key="7">
    <source>
        <dbReference type="EMBL" id="PFX12735.1"/>
    </source>
</evidence>
<dbReference type="CDD" id="cd00054">
    <property type="entry name" value="EGF_CA"/>
    <property type="match status" value="1"/>
</dbReference>
<name>A0A2B4R8Y0_STYPI</name>
<dbReference type="OrthoDB" id="5946752at2759"/>
<feature type="disulfide bond" evidence="5">
    <location>
        <begin position="104"/>
        <end position="121"/>
    </location>
</feature>
<proteinExistence type="predicted"/>
<dbReference type="PANTHER" id="PTHR24044:SF417">
    <property type="entry name" value="WEARY, ISOFORM B"/>
    <property type="match status" value="1"/>
</dbReference>
<evidence type="ECO:0000256" key="5">
    <source>
        <dbReference type="PROSITE-ProRule" id="PRU00076"/>
    </source>
</evidence>
<dbReference type="Proteomes" id="UP000225706">
    <property type="component" value="Unassembled WGS sequence"/>
</dbReference>
<dbReference type="STRING" id="50429.A0A2B4R8Y0"/>
<sequence>MPLEFSDADQCRHLKFGPKGAFDGKRLKNHVIRIIQVMVQEFCQTMCYMESSCVSINLEKQVGRNGKYKCELNNVTHEGYEGDWVEEKNFFHHASESACVENPCKNNATCQSGFTDEGYRCLCPTGFMGTRCETVSSCKEAYEKNITRASGEITLLLDSKPVPIFCHMENFECGDGGWTPVMKIDGNKKTFEFDSTYWEDKKVFQPEGGKTGFNSKETKLPTYWSTPFSKICLGMRIDRKLRFVIINKTADSLYSMIADRKYRNTSLGRDTWRSLVGPSASLQLNCNKEGFNADAYDDPKYKIDFSKARIGIIGKVDSESYPGVTLTENLKWSQHVSSISGKASKVLGLVKRNFWNCPRPVKGFSDADRCRHLEFGPEGIFDGKRLKNHVKTIVRVMVQEFCENMYEMEPNCVSINLEKQVSGNRKYKINVNRIMSHTKDTKSEKPVYLIKWRVSSCKEAYEKNITRANGEITLLLDSKRIPIFGHMENFECGDGGWTPVMKINGNKTTFDFNSTYWEDEKAFQPEGGKNGFDSKETKLPTYWSTSFSKISLGMEIDRKLRFIVIIKTADSLYSLIADRKRRALFVLLLLCSSTVTRRD</sequence>
<dbReference type="AlphaFoldDB" id="A0A2B4R8Y0"/>
<dbReference type="Gene3D" id="2.10.25.10">
    <property type="entry name" value="Laminin"/>
    <property type="match status" value="1"/>
</dbReference>
<keyword evidence="4 5" id="KW-1015">Disulfide bond</keyword>
<evidence type="ECO:0000256" key="1">
    <source>
        <dbReference type="ARBA" id="ARBA00022536"/>
    </source>
</evidence>
<keyword evidence="3" id="KW-0677">Repeat</keyword>
<dbReference type="PROSITE" id="PS00022">
    <property type="entry name" value="EGF_1"/>
    <property type="match status" value="1"/>
</dbReference>
<dbReference type="PROSITE" id="PS50026">
    <property type="entry name" value="EGF_3"/>
    <property type="match status" value="1"/>
</dbReference>
<keyword evidence="8" id="KW-1185">Reference proteome</keyword>
<evidence type="ECO:0000256" key="4">
    <source>
        <dbReference type="ARBA" id="ARBA00023157"/>
    </source>
</evidence>
<comment type="caution">
    <text evidence="7">The sequence shown here is derived from an EMBL/GenBank/DDBJ whole genome shotgun (WGS) entry which is preliminary data.</text>
</comment>
<dbReference type="Pfam" id="PF00008">
    <property type="entry name" value="EGF"/>
    <property type="match status" value="1"/>
</dbReference>
<comment type="caution">
    <text evidence="5">Lacks conserved residue(s) required for the propagation of feature annotation.</text>
</comment>
<dbReference type="SUPFAM" id="SSF57196">
    <property type="entry name" value="EGF/Laminin"/>
    <property type="match status" value="1"/>
</dbReference>
<feature type="disulfide bond" evidence="5">
    <location>
        <begin position="123"/>
        <end position="132"/>
    </location>
</feature>
<evidence type="ECO:0000256" key="2">
    <source>
        <dbReference type="ARBA" id="ARBA00022729"/>
    </source>
</evidence>
<dbReference type="EMBL" id="LSMT01001210">
    <property type="protein sequence ID" value="PFX12735.1"/>
    <property type="molecule type" value="Genomic_DNA"/>
</dbReference>
<evidence type="ECO:0000259" key="6">
    <source>
        <dbReference type="PROSITE" id="PS50026"/>
    </source>
</evidence>
<keyword evidence="1 5" id="KW-0245">EGF-like domain</keyword>
<gene>
    <name evidence="7" type="primary">NOTCH4</name>
    <name evidence="7" type="ORF">AWC38_SpisGene23258</name>
</gene>
<reference evidence="8" key="1">
    <citation type="journal article" date="2017" name="bioRxiv">
        <title>Comparative analysis of the genomes of Stylophora pistillata and Acropora digitifera provides evidence for extensive differences between species of corals.</title>
        <authorList>
            <person name="Voolstra C.R."/>
            <person name="Li Y."/>
            <person name="Liew Y.J."/>
            <person name="Baumgarten S."/>
            <person name="Zoccola D."/>
            <person name="Flot J.-F."/>
            <person name="Tambutte S."/>
            <person name="Allemand D."/>
            <person name="Aranda M."/>
        </authorList>
    </citation>
    <scope>NUCLEOTIDE SEQUENCE [LARGE SCALE GENOMIC DNA]</scope>
</reference>
<dbReference type="GO" id="GO:0005112">
    <property type="term" value="F:Notch binding"/>
    <property type="evidence" value="ECO:0007669"/>
    <property type="project" value="TreeGrafter"/>
</dbReference>
<accession>A0A2B4R8Y0</accession>
<dbReference type="InterPro" id="IPR000742">
    <property type="entry name" value="EGF"/>
</dbReference>